<dbReference type="GO" id="GO:0003677">
    <property type="term" value="F:DNA binding"/>
    <property type="evidence" value="ECO:0007669"/>
    <property type="project" value="InterPro"/>
</dbReference>
<dbReference type="Proteomes" id="UP001152795">
    <property type="component" value="Unassembled WGS sequence"/>
</dbReference>
<dbReference type="InterPro" id="IPR013762">
    <property type="entry name" value="Integrase-like_cat_sf"/>
</dbReference>
<reference evidence="6" key="1">
    <citation type="submission" date="2020-04" db="EMBL/GenBank/DDBJ databases">
        <authorList>
            <person name="Alioto T."/>
            <person name="Alioto T."/>
            <person name="Gomez Garrido J."/>
        </authorList>
    </citation>
    <scope>NUCLEOTIDE SEQUENCE</scope>
    <source>
        <strain evidence="6">A484AB</strain>
    </source>
</reference>
<evidence type="ECO:0000256" key="3">
    <source>
        <dbReference type="ARBA" id="ARBA00022843"/>
    </source>
</evidence>
<keyword evidence="1" id="KW-1017">Isopeptide bond</keyword>
<evidence type="ECO:0000313" key="7">
    <source>
        <dbReference type="Proteomes" id="UP001152795"/>
    </source>
</evidence>
<keyword evidence="4" id="KW-0233">DNA recombination</keyword>
<dbReference type="Gene3D" id="1.10.443.10">
    <property type="entry name" value="Intergrase catalytic core"/>
    <property type="match status" value="1"/>
</dbReference>
<proteinExistence type="predicted"/>
<organism evidence="6 7">
    <name type="scientific">Paramuricea clavata</name>
    <name type="common">Red gorgonian</name>
    <name type="synonym">Violescent sea-whip</name>
    <dbReference type="NCBI Taxonomy" id="317549"/>
    <lineage>
        <taxon>Eukaryota</taxon>
        <taxon>Metazoa</taxon>
        <taxon>Cnidaria</taxon>
        <taxon>Anthozoa</taxon>
        <taxon>Octocorallia</taxon>
        <taxon>Malacalcyonacea</taxon>
        <taxon>Plexauridae</taxon>
        <taxon>Paramuricea</taxon>
    </lineage>
</organism>
<dbReference type="InterPro" id="IPR042838">
    <property type="entry name" value="KIAA1958"/>
</dbReference>
<evidence type="ECO:0000256" key="4">
    <source>
        <dbReference type="ARBA" id="ARBA00023172"/>
    </source>
</evidence>
<evidence type="ECO:0000313" key="6">
    <source>
        <dbReference type="EMBL" id="CAB4013850.1"/>
    </source>
</evidence>
<dbReference type="InterPro" id="IPR021893">
    <property type="entry name" value="ZMYM2-like_C"/>
</dbReference>
<dbReference type="InterPro" id="IPR011010">
    <property type="entry name" value="DNA_brk_join_enz"/>
</dbReference>
<dbReference type="GO" id="GO:0015074">
    <property type="term" value="P:DNA integration"/>
    <property type="evidence" value="ECO:0007669"/>
    <property type="project" value="InterPro"/>
</dbReference>
<accession>A0A7D9IV41</accession>
<evidence type="ECO:0000256" key="2">
    <source>
        <dbReference type="ARBA" id="ARBA00022553"/>
    </source>
</evidence>
<evidence type="ECO:0000256" key="1">
    <source>
        <dbReference type="ARBA" id="ARBA00022499"/>
    </source>
</evidence>
<gene>
    <name evidence="6" type="ORF">PACLA_8A087199</name>
</gene>
<dbReference type="AlphaFoldDB" id="A0A7D9IV41"/>
<sequence>MLQSIDRYLRQNNYGASILHDTAFLGVRDILKKKQRELKSHGKGNKPNAAEPLTDDDINDLYAKKVLGIHAPRPLLNIVWLNNCVFFGMRPGKEQRDLSWGDLQLKTDSSGTRFIQFTTERQTKTRTGENPRNRREVKPVMYENKENPERCPVTAYLKYKEERPAEMCGHSSPFYLAINTEIPKPGKRWFKTSALGVNSLRNMMKTMQTAAGMETDRKIVNHSTRKHLIQKLVDNEIPANEIMQITEHKNVSSINNYSTMSATRQQQISGILSNSTCSASVQKSHFSTSFVRNSTSGNTSLGNLPSFLQNCNVQTVNINLLQPNSSSIVMESSDTVSTVNRRRIILESSSEESQ</sequence>
<feature type="domain" description="ZMYM2-like/QRICH1 C-terminal" evidence="5">
    <location>
        <begin position="60"/>
        <end position="206"/>
    </location>
</feature>
<protein>
    <submittedName>
        <fullName evidence="6">Zinc finger MYM-type 2-like</fullName>
    </submittedName>
</protein>
<dbReference type="Pfam" id="PF12012">
    <property type="entry name" value="DUF3504"/>
    <property type="match status" value="1"/>
</dbReference>
<dbReference type="OrthoDB" id="5962572at2759"/>
<keyword evidence="3" id="KW-0832">Ubl conjugation</keyword>
<evidence type="ECO:0000259" key="5">
    <source>
        <dbReference type="Pfam" id="PF12012"/>
    </source>
</evidence>
<keyword evidence="2" id="KW-0597">Phosphoprotein</keyword>
<name>A0A7D9IV41_PARCT</name>
<dbReference type="SUPFAM" id="SSF56349">
    <property type="entry name" value="DNA breaking-rejoining enzymes"/>
    <property type="match status" value="1"/>
</dbReference>
<dbReference type="GO" id="GO:0006310">
    <property type="term" value="P:DNA recombination"/>
    <property type="evidence" value="ECO:0007669"/>
    <property type="project" value="UniProtKB-KW"/>
</dbReference>
<dbReference type="PANTHER" id="PTHR46963">
    <property type="entry name" value="SIMILAR TO RIKEN CDNA E130308A19"/>
    <property type="match status" value="1"/>
</dbReference>
<dbReference type="PANTHER" id="PTHR46963:SF4">
    <property type="entry name" value="HYPOTHETICAL PROTEIN MGC115716"/>
    <property type="match status" value="1"/>
</dbReference>
<dbReference type="EMBL" id="CACRXK020008048">
    <property type="protein sequence ID" value="CAB4013850.1"/>
    <property type="molecule type" value="Genomic_DNA"/>
</dbReference>
<comment type="caution">
    <text evidence="6">The sequence shown here is derived from an EMBL/GenBank/DDBJ whole genome shotgun (WGS) entry which is preliminary data.</text>
</comment>
<keyword evidence="7" id="KW-1185">Reference proteome</keyword>